<evidence type="ECO:0000259" key="8">
    <source>
        <dbReference type="PROSITE" id="PS50111"/>
    </source>
</evidence>
<dbReference type="GO" id="GO:0005886">
    <property type="term" value="C:plasma membrane"/>
    <property type="evidence" value="ECO:0007669"/>
    <property type="project" value="UniProtKB-SubCell"/>
</dbReference>
<dbReference type="Pfam" id="PF05227">
    <property type="entry name" value="CHASE3"/>
    <property type="match status" value="1"/>
</dbReference>
<feature type="domain" description="HAMP" evidence="9">
    <location>
        <begin position="223"/>
        <end position="276"/>
    </location>
</feature>
<evidence type="ECO:0000259" key="9">
    <source>
        <dbReference type="PROSITE" id="PS50885"/>
    </source>
</evidence>
<dbReference type="InterPro" id="IPR007891">
    <property type="entry name" value="CHASE3"/>
</dbReference>
<dbReference type="Pfam" id="PF00672">
    <property type="entry name" value="HAMP"/>
    <property type="match status" value="1"/>
</dbReference>
<keyword evidence="4 6" id="KW-0807">Transducer</keyword>
<evidence type="ECO:0008006" key="12">
    <source>
        <dbReference type="Google" id="ProtNLM"/>
    </source>
</evidence>
<dbReference type="InterPro" id="IPR004089">
    <property type="entry name" value="MCPsignal_dom"/>
</dbReference>
<dbReference type="OrthoDB" id="107771at2"/>
<dbReference type="Proteomes" id="UP000234748">
    <property type="component" value="Unassembled WGS sequence"/>
</dbReference>
<organism evidence="10 11">
    <name type="scientific">Peribacillus deserti</name>
    <dbReference type="NCBI Taxonomy" id="673318"/>
    <lineage>
        <taxon>Bacteria</taxon>
        <taxon>Bacillati</taxon>
        <taxon>Bacillota</taxon>
        <taxon>Bacilli</taxon>
        <taxon>Bacillales</taxon>
        <taxon>Bacillaceae</taxon>
        <taxon>Peribacillus</taxon>
    </lineage>
</organism>
<dbReference type="SMART" id="SM00304">
    <property type="entry name" value="HAMP"/>
    <property type="match status" value="1"/>
</dbReference>
<dbReference type="AlphaFoldDB" id="A0A2N5M9U3"/>
<dbReference type="Pfam" id="PF00015">
    <property type="entry name" value="MCPsignal"/>
    <property type="match status" value="1"/>
</dbReference>
<name>A0A2N5M9U3_9BACI</name>
<evidence type="ECO:0000256" key="3">
    <source>
        <dbReference type="ARBA" id="ARBA00023136"/>
    </source>
</evidence>
<dbReference type="Gene3D" id="1.10.287.950">
    <property type="entry name" value="Methyl-accepting chemotaxis protein"/>
    <property type="match status" value="1"/>
</dbReference>
<evidence type="ECO:0000313" key="11">
    <source>
        <dbReference type="Proteomes" id="UP000234748"/>
    </source>
</evidence>
<comment type="caution">
    <text evidence="10">The sequence shown here is derived from an EMBL/GenBank/DDBJ whole genome shotgun (WGS) entry which is preliminary data.</text>
</comment>
<feature type="transmembrane region" description="Helical" evidence="7">
    <location>
        <begin position="27"/>
        <end position="52"/>
    </location>
</feature>
<dbReference type="CDD" id="cd06225">
    <property type="entry name" value="HAMP"/>
    <property type="match status" value="1"/>
</dbReference>
<dbReference type="PROSITE" id="PS50885">
    <property type="entry name" value="HAMP"/>
    <property type="match status" value="1"/>
</dbReference>
<dbReference type="EMBL" id="PGUY01000012">
    <property type="protein sequence ID" value="PLT31130.1"/>
    <property type="molecule type" value="Genomic_DNA"/>
</dbReference>
<comment type="subcellular location">
    <subcellularLocation>
        <location evidence="1">Cell membrane</location>
    </subcellularLocation>
</comment>
<keyword evidence="3 7" id="KW-0472">Membrane</keyword>
<gene>
    <name evidence="10" type="ORF">CUU66_04010</name>
</gene>
<comment type="similarity">
    <text evidence="5">Belongs to the methyl-accepting chemotaxis (MCP) protein family.</text>
</comment>
<dbReference type="RefSeq" id="WP_101640390.1">
    <property type="nucleotide sequence ID" value="NZ_PGUY01000012.1"/>
</dbReference>
<dbReference type="PROSITE" id="PS50111">
    <property type="entry name" value="CHEMOTAXIS_TRANSDUC_2"/>
    <property type="match status" value="1"/>
</dbReference>
<dbReference type="PANTHER" id="PTHR32089:SF112">
    <property type="entry name" value="LYSOZYME-LIKE PROTEIN-RELATED"/>
    <property type="match status" value="1"/>
</dbReference>
<keyword evidence="2" id="KW-1003">Cell membrane</keyword>
<accession>A0A2N5M9U3</accession>
<sequence>MLIQAIKKVGKTSSSRDRLNLTVGKKILGGFIIILVLLGGMGAISTHGIALVDGRHVKLLNEEVSTVEKIKDLKLEIMIQSNAIRGYLLTADSSYLAEYDDSIRHFESKVKYIQASNASAETKRQIKKLTQIHNDYLDNIQKQLELKQTKRNAEYLITVKTSAKKISNEFSSYADQIINYEKGELTSKSSKVTNETHNTKSLITTLSIIALIIGIFLAYYISRAISVPVNKASEAIKRLSAGDFSISEIKIRNKDEIGTMIVSLNKMVTDLRDVLKQVNASTSQVTISSELLAASAQHCGAAAGQVAQISMQNSIEMEQQMQHVSNVTQSINDMGGGIEQISNESEQMIEATGEATLITEQGLDSVYKIFHQMNQIKESFSHTTELIKSLEERSQHIGNIIIMITKIAESTNLLALNASIEAARAGEHGNAFSVVAEQVRKLAIESKESAADIKNMITDIQSETKEAVLAINSGNLKVQEGLVSTSTVNTAFTNIKDSIHSVHQKASRVSLALDKLNQSSKQISHSVIYVNDISKLSTSASQEIAAAADGQLEAMTKVTLSSESLSNWSDQLQVLLSRFKI</sequence>
<proteinExistence type="inferred from homology"/>
<dbReference type="SMART" id="SM00283">
    <property type="entry name" value="MA"/>
    <property type="match status" value="1"/>
</dbReference>
<dbReference type="GO" id="GO:0007165">
    <property type="term" value="P:signal transduction"/>
    <property type="evidence" value="ECO:0007669"/>
    <property type="project" value="UniProtKB-KW"/>
</dbReference>
<feature type="domain" description="Methyl-accepting transducer" evidence="8">
    <location>
        <begin position="295"/>
        <end position="531"/>
    </location>
</feature>
<keyword evidence="11" id="KW-1185">Reference proteome</keyword>
<evidence type="ECO:0000313" key="10">
    <source>
        <dbReference type="EMBL" id="PLT31130.1"/>
    </source>
</evidence>
<evidence type="ECO:0000256" key="5">
    <source>
        <dbReference type="ARBA" id="ARBA00029447"/>
    </source>
</evidence>
<reference evidence="10 11" key="1">
    <citation type="submission" date="2017-11" db="EMBL/GenBank/DDBJ databases">
        <title>Comparitive Functional Genomics of Dry Heat Resistant strains isolated from the Viking Spacecraft.</title>
        <authorList>
            <person name="Seuylemezian A."/>
            <person name="Cooper K."/>
            <person name="Vaishampayan P."/>
        </authorList>
    </citation>
    <scope>NUCLEOTIDE SEQUENCE [LARGE SCALE GENOMIC DNA]</scope>
    <source>
        <strain evidence="10 11">V1-29</strain>
    </source>
</reference>
<evidence type="ECO:0000256" key="2">
    <source>
        <dbReference type="ARBA" id="ARBA00022475"/>
    </source>
</evidence>
<protein>
    <recommendedName>
        <fullName evidence="12">Methyl-accepting chemotaxis protein</fullName>
    </recommendedName>
</protein>
<dbReference type="Gene3D" id="6.10.340.10">
    <property type="match status" value="1"/>
</dbReference>
<dbReference type="SUPFAM" id="SSF58104">
    <property type="entry name" value="Methyl-accepting chemotaxis protein (MCP) signaling domain"/>
    <property type="match status" value="1"/>
</dbReference>
<evidence type="ECO:0000256" key="7">
    <source>
        <dbReference type="SAM" id="Phobius"/>
    </source>
</evidence>
<evidence type="ECO:0000256" key="1">
    <source>
        <dbReference type="ARBA" id="ARBA00004236"/>
    </source>
</evidence>
<evidence type="ECO:0000256" key="6">
    <source>
        <dbReference type="PROSITE-ProRule" id="PRU00284"/>
    </source>
</evidence>
<feature type="transmembrane region" description="Helical" evidence="7">
    <location>
        <begin position="201"/>
        <end position="221"/>
    </location>
</feature>
<evidence type="ECO:0000256" key="4">
    <source>
        <dbReference type="ARBA" id="ARBA00023224"/>
    </source>
</evidence>
<keyword evidence="7" id="KW-1133">Transmembrane helix</keyword>
<keyword evidence="7" id="KW-0812">Transmembrane</keyword>
<dbReference type="InterPro" id="IPR003660">
    <property type="entry name" value="HAMP_dom"/>
</dbReference>
<dbReference type="PANTHER" id="PTHR32089">
    <property type="entry name" value="METHYL-ACCEPTING CHEMOTAXIS PROTEIN MCPB"/>
    <property type="match status" value="1"/>
</dbReference>